<keyword evidence="8 18" id="KW-0479">Metal-binding</keyword>
<keyword evidence="9 17" id="KW-0227">DNA damage</keyword>
<feature type="region of interest" description="Disordered" evidence="19">
    <location>
        <begin position="237"/>
        <end position="281"/>
    </location>
</feature>
<dbReference type="SMART" id="SM00184">
    <property type="entry name" value="RING"/>
    <property type="match status" value="1"/>
</dbReference>
<dbReference type="Gene3D" id="3.30.40.10">
    <property type="entry name" value="Zinc/RING finger domain, C3HC4 (zinc finger)"/>
    <property type="match status" value="1"/>
</dbReference>
<dbReference type="Pfam" id="PF13923">
    <property type="entry name" value="zf-C3HC4_2"/>
    <property type="match status" value="1"/>
</dbReference>
<proteinExistence type="inferred from homology"/>
<evidence type="ECO:0000256" key="14">
    <source>
        <dbReference type="ARBA" id="ARBA00023204"/>
    </source>
</evidence>
<dbReference type="InterPro" id="IPR017907">
    <property type="entry name" value="Znf_RING_CS"/>
</dbReference>
<keyword evidence="12 18" id="KW-0862">Zinc</keyword>
<evidence type="ECO:0000256" key="8">
    <source>
        <dbReference type="ARBA" id="ARBA00022723"/>
    </source>
</evidence>
<keyword evidence="7 18" id="KW-0808">Transferase</keyword>
<dbReference type="GO" id="GO:0003697">
    <property type="term" value="F:single-stranded DNA binding"/>
    <property type="evidence" value="ECO:0007669"/>
    <property type="project" value="UniProtKB-UniRule"/>
</dbReference>
<dbReference type="HOGENOM" id="CLU_028491_2_0_1"/>
<evidence type="ECO:0000256" key="1">
    <source>
        <dbReference type="ARBA" id="ARBA00000900"/>
    </source>
</evidence>
<dbReference type="PROSITE" id="PS50800">
    <property type="entry name" value="SAP"/>
    <property type="match status" value="1"/>
</dbReference>
<evidence type="ECO:0000256" key="7">
    <source>
        <dbReference type="ARBA" id="ARBA00022679"/>
    </source>
</evidence>
<reference evidence="23 24" key="1">
    <citation type="submission" date="2014-12" db="EMBL/GenBank/DDBJ databases">
        <authorList>
            <person name="Neuveglise Cecile"/>
        </authorList>
    </citation>
    <scope>NUCLEOTIDE SEQUENCE [LARGE SCALE GENOMIC DNA]</scope>
    <source>
        <strain evidence="23 24">CBS 12615</strain>
    </source>
</reference>
<evidence type="ECO:0000259" key="21">
    <source>
        <dbReference type="PROSITE" id="PS50800"/>
    </source>
</evidence>
<dbReference type="GO" id="GO:0097505">
    <property type="term" value="C:Rad6-Rad18 complex"/>
    <property type="evidence" value="ECO:0007669"/>
    <property type="project" value="EnsemblFungi"/>
</dbReference>
<evidence type="ECO:0000256" key="3">
    <source>
        <dbReference type="ARBA" id="ARBA00004906"/>
    </source>
</evidence>
<comment type="subunit">
    <text evidence="18">Interacts with E2 UBC2, forming a complex with ubiquitin ligase activity.</text>
</comment>
<dbReference type="AlphaFoldDB" id="A0A0C7N6T6"/>
<feature type="domain" description="RING-type" evidence="20">
    <location>
        <begin position="37"/>
        <end position="74"/>
    </location>
</feature>
<keyword evidence="11 18" id="KW-0833">Ubl conjugation pathway</keyword>
<evidence type="ECO:0000256" key="16">
    <source>
        <dbReference type="PROSITE-ProRule" id="PRU00175"/>
    </source>
</evidence>
<dbReference type="InterPro" id="IPR006642">
    <property type="entry name" value="Rad18_UBZ4"/>
</dbReference>
<evidence type="ECO:0000256" key="18">
    <source>
        <dbReference type="RuleBase" id="RU368093"/>
    </source>
</evidence>
<dbReference type="InterPro" id="IPR003034">
    <property type="entry name" value="SAP_dom"/>
</dbReference>
<evidence type="ECO:0000259" key="20">
    <source>
        <dbReference type="PROSITE" id="PS50089"/>
    </source>
</evidence>
<dbReference type="GO" id="GO:0042275">
    <property type="term" value="P:error-free postreplication DNA repair"/>
    <property type="evidence" value="ECO:0007669"/>
    <property type="project" value="EnsemblFungi"/>
</dbReference>
<dbReference type="PANTHER" id="PTHR14134:SF2">
    <property type="entry name" value="E3 UBIQUITIN-PROTEIN LIGASE RAD18"/>
    <property type="match status" value="1"/>
</dbReference>
<dbReference type="InterPro" id="IPR001841">
    <property type="entry name" value="Znf_RING"/>
</dbReference>
<evidence type="ECO:0000256" key="9">
    <source>
        <dbReference type="ARBA" id="ARBA00022763"/>
    </source>
</evidence>
<gene>
    <name evidence="23" type="ORF">LALA0_S02e07228g</name>
</gene>
<keyword evidence="10 16" id="KW-0863">Zinc-finger</keyword>
<feature type="domain" description="SAP" evidence="21">
    <location>
        <begin position="293"/>
        <end position="327"/>
    </location>
</feature>
<evidence type="ECO:0000256" key="17">
    <source>
        <dbReference type="PROSITE-ProRule" id="PRU01256"/>
    </source>
</evidence>
<dbReference type="GO" id="GO:0000785">
    <property type="term" value="C:chromatin"/>
    <property type="evidence" value="ECO:0007669"/>
    <property type="project" value="EnsemblFungi"/>
</dbReference>
<feature type="region of interest" description="Disordered" evidence="19">
    <location>
        <begin position="179"/>
        <end position="203"/>
    </location>
</feature>
<dbReference type="SMART" id="SM00734">
    <property type="entry name" value="ZnF_Rad18"/>
    <property type="match status" value="1"/>
</dbReference>
<evidence type="ECO:0000256" key="4">
    <source>
        <dbReference type="ARBA" id="ARBA00009506"/>
    </source>
</evidence>
<comment type="pathway">
    <text evidence="3 18">Protein modification; protein ubiquitination.</text>
</comment>
<protein>
    <recommendedName>
        <fullName evidence="6 18">Postreplication repair E3 ubiquitin-protein ligase RAD18</fullName>
        <ecNumber evidence="5 18">2.3.2.27</ecNumber>
    </recommendedName>
    <alternativeName>
        <fullName evidence="18">RING-type E3 ubiquitin transferase RAD18</fullName>
    </alternativeName>
</protein>
<dbReference type="GO" id="GO:0006513">
    <property type="term" value="P:protein monoubiquitination"/>
    <property type="evidence" value="ECO:0007669"/>
    <property type="project" value="EnsemblFungi"/>
</dbReference>
<dbReference type="RefSeq" id="XP_022627359.1">
    <property type="nucleotide sequence ID" value="XM_022773878.1"/>
</dbReference>
<evidence type="ECO:0000256" key="19">
    <source>
        <dbReference type="SAM" id="MobiDB-lite"/>
    </source>
</evidence>
<dbReference type="PROSITE" id="PS50089">
    <property type="entry name" value="ZF_RING_2"/>
    <property type="match status" value="1"/>
</dbReference>
<feature type="compositionally biased region" description="Polar residues" evidence="19">
    <location>
        <begin position="255"/>
        <end position="281"/>
    </location>
</feature>
<feature type="region of interest" description="Disordered" evidence="19">
    <location>
        <begin position="405"/>
        <end position="466"/>
    </location>
</feature>
<dbReference type="GeneID" id="34684537"/>
<dbReference type="InterPro" id="IPR039577">
    <property type="entry name" value="Rad18"/>
</dbReference>
<dbReference type="InterPro" id="IPR004580">
    <property type="entry name" value="Rad18_fungi"/>
</dbReference>
<name>A0A0C7N6T6_9SACH</name>
<feature type="compositionally biased region" description="Polar residues" evidence="19">
    <location>
        <begin position="419"/>
        <end position="466"/>
    </location>
</feature>
<dbReference type="GO" id="GO:0006281">
    <property type="term" value="P:DNA repair"/>
    <property type="evidence" value="ECO:0007669"/>
    <property type="project" value="UniProtKB-KW"/>
</dbReference>
<evidence type="ECO:0000313" key="23">
    <source>
        <dbReference type="EMBL" id="CEP61123.1"/>
    </source>
</evidence>
<dbReference type="FunFam" id="3.30.40.10:FF:000172">
    <property type="entry name" value="E3 ubiquitin-protein ligase RAD18"/>
    <property type="match status" value="1"/>
</dbReference>
<dbReference type="NCBIfam" id="TIGR00599">
    <property type="entry name" value="rad18"/>
    <property type="match status" value="1"/>
</dbReference>
<dbReference type="Gene3D" id="3.30.160.60">
    <property type="entry name" value="Classic Zinc Finger"/>
    <property type="match status" value="1"/>
</dbReference>
<sequence>MSRKTTVEEQISNVTDPRDFVKTVIPELQDTDTLLRCHICKDFLKTPVLTPCGHTFCSLCIREYLNREQKCPLCLAELRESMLRSEFLVNEIAASYTHVRAKLLEFLSLEREREAQSAGNSSCMVIEDGHQRNSPNQNGEAGKAGDGDDDDDEIQIIATRENRLSKRSGDALVFTGHKKMRKESPGTGISSLLAKSKSPVPQQPKLADCPICGKAFPLDVLQRTHLDECLTTESFHKSENISSSPVGPKPEFNSPPKQSSTRNSIETPVSTHFNRYSESTSNNSVTRLAKLNFSSTSLQQLKQKLSSLKLPVTGSRQQMINRYSHYEMLWNSNYIDSIDPVDESILRRRLASWEASHNASDGQQKPGGISKFLTKNPMQDFKTDRFDRKGWARAHQRAFRRLRKEAKASLKRSKPVRNIENTENSQTETSSHINHSTTIEQEMVPSNQLGSRNGHITASSQSSSGA</sequence>
<comment type="subcellular location">
    <subcellularLocation>
        <location evidence="2 18">Nucleus</location>
    </subcellularLocation>
</comment>
<dbReference type="Pfam" id="PF02037">
    <property type="entry name" value="SAP"/>
    <property type="match status" value="1"/>
</dbReference>
<accession>A0A0C7N6T6</accession>
<dbReference type="SUPFAM" id="SSF57850">
    <property type="entry name" value="RING/U-box"/>
    <property type="match status" value="1"/>
</dbReference>
<dbReference type="GO" id="GO:0070987">
    <property type="term" value="P:error-free translesion synthesis"/>
    <property type="evidence" value="ECO:0007669"/>
    <property type="project" value="EnsemblFungi"/>
</dbReference>
<dbReference type="GO" id="GO:0005634">
    <property type="term" value="C:nucleus"/>
    <property type="evidence" value="ECO:0007669"/>
    <property type="project" value="UniProtKB-SubCell"/>
</dbReference>
<keyword evidence="13 18" id="KW-0238">DNA-binding</keyword>
<dbReference type="PANTHER" id="PTHR14134">
    <property type="entry name" value="E3 UBIQUITIN-PROTEIN LIGASE RAD18"/>
    <property type="match status" value="1"/>
</dbReference>
<dbReference type="GO" id="GO:0017116">
    <property type="term" value="F:single-stranded DNA helicase activity"/>
    <property type="evidence" value="ECO:0007669"/>
    <property type="project" value="EnsemblFungi"/>
</dbReference>
<dbReference type="PROSITE" id="PS51908">
    <property type="entry name" value="ZF_UBZ4"/>
    <property type="match status" value="1"/>
</dbReference>
<dbReference type="EMBL" id="LN736361">
    <property type="protein sequence ID" value="CEP61123.1"/>
    <property type="molecule type" value="Genomic_DNA"/>
</dbReference>
<feature type="region of interest" description="Disordered" evidence="19">
    <location>
        <begin position="355"/>
        <end position="375"/>
    </location>
</feature>
<keyword evidence="24" id="KW-1185">Reference proteome</keyword>
<evidence type="ECO:0000256" key="5">
    <source>
        <dbReference type="ARBA" id="ARBA00012483"/>
    </source>
</evidence>
<evidence type="ECO:0000256" key="11">
    <source>
        <dbReference type="ARBA" id="ARBA00022786"/>
    </source>
</evidence>
<feature type="domain" description="UBZ4-type" evidence="22">
    <location>
        <begin position="206"/>
        <end position="234"/>
    </location>
</feature>
<dbReference type="GO" id="GO:0008270">
    <property type="term" value="F:zinc ion binding"/>
    <property type="evidence" value="ECO:0007669"/>
    <property type="project" value="UniProtKB-KW"/>
</dbReference>
<dbReference type="SMART" id="SM00513">
    <property type="entry name" value="SAP"/>
    <property type="match status" value="1"/>
</dbReference>
<feature type="region of interest" description="Disordered" evidence="19">
    <location>
        <begin position="118"/>
        <end position="151"/>
    </location>
</feature>
<evidence type="ECO:0000259" key="22">
    <source>
        <dbReference type="PROSITE" id="PS51908"/>
    </source>
</evidence>
<dbReference type="Proteomes" id="UP000054304">
    <property type="component" value="Unassembled WGS sequence"/>
</dbReference>
<dbReference type="GO" id="GO:0061630">
    <property type="term" value="F:ubiquitin protein ligase activity"/>
    <property type="evidence" value="ECO:0007669"/>
    <property type="project" value="UniProtKB-UniRule"/>
</dbReference>
<dbReference type="GO" id="GO:0042276">
    <property type="term" value="P:error-prone translesion synthesis"/>
    <property type="evidence" value="ECO:0007669"/>
    <property type="project" value="EnsemblFungi"/>
</dbReference>
<evidence type="ECO:0000256" key="15">
    <source>
        <dbReference type="ARBA" id="ARBA00023242"/>
    </source>
</evidence>
<dbReference type="EC" id="2.3.2.27" evidence="5 18"/>
<keyword evidence="14 17" id="KW-0234">DNA repair</keyword>
<comment type="similarity">
    <text evidence="4 18">Belongs to the RAD18 family.</text>
</comment>
<evidence type="ECO:0000256" key="6">
    <source>
        <dbReference type="ARBA" id="ARBA00015551"/>
    </source>
</evidence>
<organism evidence="23 24">
    <name type="scientific">Lachancea lanzarotensis</name>
    <dbReference type="NCBI Taxonomy" id="1245769"/>
    <lineage>
        <taxon>Eukaryota</taxon>
        <taxon>Fungi</taxon>
        <taxon>Dikarya</taxon>
        <taxon>Ascomycota</taxon>
        <taxon>Saccharomycotina</taxon>
        <taxon>Saccharomycetes</taxon>
        <taxon>Saccharomycetales</taxon>
        <taxon>Saccharomycetaceae</taxon>
        <taxon>Lachancea</taxon>
    </lineage>
</organism>
<dbReference type="InterPro" id="IPR013083">
    <property type="entry name" value="Znf_RING/FYVE/PHD"/>
</dbReference>
<dbReference type="UniPathway" id="UPA00143"/>
<evidence type="ECO:0000256" key="2">
    <source>
        <dbReference type="ARBA" id="ARBA00004123"/>
    </source>
</evidence>
<dbReference type="STRING" id="1245769.A0A0C7N6T6"/>
<evidence type="ECO:0000313" key="24">
    <source>
        <dbReference type="Proteomes" id="UP000054304"/>
    </source>
</evidence>
<comment type="catalytic activity">
    <reaction evidence="1 18">
        <text>S-ubiquitinyl-[E2 ubiquitin-conjugating enzyme]-L-cysteine + [acceptor protein]-L-lysine = [E2 ubiquitin-conjugating enzyme]-L-cysteine + N(6)-ubiquitinyl-[acceptor protein]-L-lysine.</text>
        <dbReference type="EC" id="2.3.2.27"/>
    </reaction>
</comment>
<keyword evidence="15 18" id="KW-0539">Nucleus</keyword>
<feature type="compositionally biased region" description="Basic residues" evidence="19">
    <location>
        <begin position="405"/>
        <end position="415"/>
    </location>
</feature>
<evidence type="ECO:0000256" key="13">
    <source>
        <dbReference type="ARBA" id="ARBA00023125"/>
    </source>
</evidence>
<dbReference type="PROSITE" id="PS00518">
    <property type="entry name" value="ZF_RING_1"/>
    <property type="match status" value="1"/>
</dbReference>
<evidence type="ECO:0000256" key="12">
    <source>
        <dbReference type="ARBA" id="ARBA00022833"/>
    </source>
</evidence>
<comment type="function">
    <text evidence="18">E3 RING-finger protein, member of the UBC2/RAD6 epistasis group. Associates to the E2 ubiquitin conjugating enzyme UBC2/RAD6 to form the UBC2-RAD18 ubiquitin ligase complex involved in postreplicative repair (PRR) of damaged DNA.</text>
</comment>
<evidence type="ECO:0000256" key="10">
    <source>
        <dbReference type="ARBA" id="ARBA00022771"/>
    </source>
</evidence>
<dbReference type="OrthoDB" id="9049620at2759"/>